<dbReference type="Gene3D" id="3.40.50.620">
    <property type="entry name" value="HUPs"/>
    <property type="match status" value="3"/>
</dbReference>
<dbReference type="GO" id="GO:0005737">
    <property type="term" value="C:cytoplasm"/>
    <property type="evidence" value="ECO:0007669"/>
    <property type="project" value="UniProtKB-SubCell"/>
</dbReference>
<dbReference type="InterPro" id="IPR023586">
    <property type="entry name" value="Ile-tRNA-ligase_type2"/>
</dbReference>
<dbReference type="PROSITE" id="PS00178">
    <property type="entry name" value="AA_TRNA_LIGASE_I"/>
    <property type="match status" value="1"/>
</dbReference>
<dbReference type="InterPro" id="IPR002300">
    <property type="entry name" value="aa-tRNA-synth_Ia"/>
</dbReference>
<comment type="catalytic activity">
    <reaction evidence="15">
        <text>tRNA(Ile) + L-isoleucine + ATP = L-isoleucyl-tRNA(Ile) + AMP + diphosphate</text>
        <dbReference type="Rhea" id="RHEA:11060"/>
        <dbReference type="Rhea" id="RHEA-COMP:9666"/>
        <dbReference type="Rhea" id="RHEA-COMP:9695"/>
        <dbReference type="ChEBI" id="CHEBI:30616"/>
        <dbReference type="ChEBI" id="CHEBI:33019"/>
        <dbReference type="ChEBI" id="CHEBI:58045"/>
        <dbReference type="ChEBI" id="CHEBI:78442"/>
        <dbReference type="ChEBI" id="CHEBI:78528"/>
        <dbReference type="ChEBI" id="CHEBI:456215"/>
        <dbReference type="EC" id="6.1.1.5"/>
    </reaction>
</comment>
<dbReference type="Pfam" id="PF08264">
    <property type="entry name" value="Anticodon_1"/>
    <property type="match status" value="1"/>
</dbReference>
<feature type="domain" description="Methionyl/Valyl/Leucyl/Isoleucyl-tRNA synthetase anticodon-binding" evidence="20">
    <location>
        <begin position="853"/>
        <end position="988"/>
    </location>
</feature>
<dbReference type="Pfam" id="PF00300">
    <property type="entry name" value="His_Phos_1"/>
    <property type="match status" value="1"/>
</dbReference>
<accession>A0A1G2UI90</accession>
<dbReference type="GO" id="GO:0002161">
    <property type="term" value="F:aminoacyl-tRNA deacylase activity"/>
    <property type="evidence" value="ECO:0007669"/>
    <property type="project" value="InterPro"/>
</dbReference>
<dbReference type="AlphaFoldDB" id="A0A1G2UI90"/>
<dbReference type="Gene3D" id="3.90.740.10">
    <property type="entry name" value="Valyl/Leucyl/Isoleucyl-tRNA synthetase, editing domain"/>
    <property type="match status" value="1"/>
</dbReference>
<dbReference type="GO" id="GO:0000049">
    <property type="term" value="F:tRNA binding"/>
    <property type="evidence" value="ECO:0007669"/>
    <property type="project" value="InterPro"/>
</dbReference>
<dbReference type="GO" id="GO:0006428">
    <property type="term" value="P:isoleucyl-tRNA aminoacylation"/>
    <property type="evidence" value="ECO:0007669"/>
    <property type="project" value="InterPro"/>
</dbReference>
<dbReference type="PRINTS" id="PR00984">
    <property type="entry name" value="TRNASYNTHILE"/>
</dbReference>
<dbReference type="Pfam" id="PF19302">
    <property type="entry name" value="DUF5915"/>
    <property type="match status" value="1"/>
</dbReference>
<feature type="non-terminal residue" evidence="21">
    <location>
        <position position="1"/>
    </location>
</feature>
<dbReference type="CDD" id="cd07961">
    <property type="entry name" value="Anticodon_Ia_Ile_ABEc"/>
    <property type="match status" value="1"/>
</dbReference>
<dbReference type="PANTHER" id="PTHR42780:SF1">
    <property type="entry name" value="ISOLEUCINE--TRNA LIGASE, CYTOPLASMIC"/>
    <property type="match status" value="1"/>
</dbReference>
<feature type="domain" description="Aminoacyl-tRNA synthetase class Ia" evidence="19">
    <location>
        <begin position="1"/>
        <end position="465"/>
    </location>
</feature>
<dbReference type="InterPro" id="IPR002301">
    <property type="entry name" value="Ile-tRNA-ligase"/>
</dbReference>
<keyword evidence="7 18" id="KW-0436">Ligase</keyword>
<feature type="binding site" evidence="17">
    <location>
        <position position="529"/>
    </location>
    <ligand>
        <name>substrate</name>
    </ligand>
</feature>
<comment type="function">
    <text evidence="14">Catalyzes the attachment of isoleucine to tRNA(Ile). As IleRS can inadvertently accommodate and process structurally similar amino acids such as valine, to avoid such errors it has two additional distinct tRNA(Ile)-dependent editing activities. One activity is designated as 'pretransfer' editing and involves the hydrolysis of activated Val-AMP. The other activity is designated 'posttransfer' editing and involves deacylation of mischarged Val-tRNA(Ile).</text>
</comment>
<evidence type="ECO:0000256" key="12">
    <source>
        <dbReference type="ARBA" id="ARBA00022917"/>
    </source>
</evidence>
<keyword evidence="6" id="KW-0963">Cytoplasm</keyword>
<comment type="caution">
    <text evidence="21">The sequence shown here is derived from an EMBL/GenBank/DDBJ whole genome shotgun (WGS) entry which is preliminary data.</text>
</comment>
<name>A0A1G2UI90_9BACT</name>
<evidence type="ECO:0000256" key="4">
    <source>
        <dbReference type="ARBA" id="ARBA00011245"/>
    </source>
</evidence>
<evidence type="ECO:0000313" key="22">
    <source>
        <dbReference type="Proteomes" id="UP000177096"/>
    </source>
</evidence>
<sequence length="1091" mass="126771">ILQFWKENKIFEKSLEKKSPKGEFVFYDGPPFATGLPHYGHILPGTIKDVIPRYKTMQGFHISRRWGWDCHGLPIENLVEKELGLDTKKDIEKFGIAEFNRHAKESVLRFEKEWKEIIPRTGRWIDMEHAYKTMDSSYTESVWWSFKNLYDKNLVYQGFKSMHLCPHCETTLSNFEVNLGYKDITDISVYVKFELADEPGAYFLAWTTTPWTLPGNVALAVKKDGQYVKVKKGEEILILLKSLLEKVLKDGYEIVQELPGKDLIGQKYKTLFDYYQSEGRVYAADFVKAEDGTGIVHIAPAFGEDDYELSLREKLSFIQHVNTDGRFKPEVTDFAGELVKPKDDHQATDIKIIKHLAGKNLLFAKEKIIHSYPHCWRCDTPLLNYAAYSWFLKVTEIKDKLIKNNQKVKWVPEDIRDGRFGKWLEGVHDWAISRSRFWGTPLPVWQTADGEKRIVVDSIETLRKYAKKSGNTYFVMRHGGTDGNKKEIVSFKNETNDHLTEEGKQQAYISVKKLKDKNIDLIITSPFTRTRETAEIVRLELNLSESAVIVDERLREVNPGEFDGKNWQEYHEYMYQTGLKWFDRKIPGGESFKDVGRRIGECLYELELKYKGKNILMVTHGGPAWLFYVNSGLYRPENKEYRRANIHIFVDEFKRFDNAEVRELPFVPLPHNEDFEIDLHRPHIDEIVLEKSGEKYCRVPEVFDTWYDSGSVPFASRATKDLIPADFIAEGLDQTRGWFYTMAVLGTALFNKSPYKQVIVNGLILAEDGKKMSKRLKNYPELTYVLNKYGADALRYYLVSSSAVRAEDLAFSEKSLDEIVKKNISRLENVIGFYELYVDEKKVLKSSRGHILDHWIDACLTKLIKEVTEGLENYKLDRASRPLADFVDDLSTWYLRRSRTRSEALPKLREVLLRVAVIMAPFMPFLAEDIYQRLKSEKYFESVHFEAWPKPEKVDTEILDKMREVRKIVSLALEARSKANIKVRQPLNELRIKNSELGPEFLELIKDELNVKRVIVDKSIVQEVELDTNLTSVLIEEGKLRDIIRSIQDIRKEKGLKPSEIMAFNTPAGEKEFFKKHALEIEKITNIKLES</sequence>
<keyword evidence="13 18" id="KW-0030">Aminoacyl-tRNA synthetase</keyword>
<dbReference type="InterPro" id="IPR033709">
    <property type="entry name" value="Anticodon_Ile_ABEc"/>
</dbReference>
<evidence type="ECO:0000256" key="6">
    <source>
        <dbReference type="ARBA" id="ARBA00022490"/>
    </source>
</evidence>
<dbReference type="InterPro" id="IPR029033">
    <property type="entry name" value="His_PPase_superfam"/>
</dbReference>
<dbReference type="PANTHER" id="PTHR42780">
    <property type="entry name" value="SOLEUCYL-TRNA SYNTHETASE"/>
    <property type="match status" value="1"/>
</dbReference>
<dbReference type="SUPFAM" id="SSF50677">
    <property type="entry name" value="ValRS/IleRS/LeuRS editing domain"/>
    <property type="match status" value="1"/>
</dbReference>
<proteinExistence type="inferred from homology"/>
<evidence type="ECO:0000259" key="19">
    <source>
        <dbReference type="Pfam" id="PF00133"/>
    </source>
</evidence>
<gene>
    <name evidence="21" type="ORF">A3I86_02190</name>
</gene>
<dbReference type="FunFam" id="3.40.50.620:FF:000063">
    <property type="entry name" value="Isoleucine--tRNA ligase"/>
    <property type="match status" value="1"/>
</dbReference>
<dbReference type="SUPFAM" id="SSF52374">
    <property type="entry name" value="Nucleotidylyl transferase"/>
    <property type="match status" value="1"/>
</dbReference>
<comment type="subunit">
    <text evidence="4">Monomer.</text>
</comment>
<evidence type="ECO:0000256" key="1">
    <source>
        <dbReference type="ARBA" id="ARBA00001947"/>
    </source>
</evidence>
<keyword evidence="8" id="KW-0479">Metal-binding</keyword>
<evidence type="ECO:0000256" key="8">
    <source>
        <dbReference type="ARBA" id="ARBA00022723"/>
    </source>
</evidence>
<keyword evidence="10" id="KW-0862">Zinc</keyword>
<dbReference type="SUPFAM" id="SSF53254">
    <property type="entry name" value="Phosphoglycerate mutase-like"/>
    <property type="match status" value="1"/>
</dbReference>
<keyword evidence="9 18" id="KW-0547">Nucleotide-binding</keyword>
<feature type="domain" description="Aminoacyl-tRNA synthetase class Ia" evidence="19">
    <location>
        <begin position="673"/>
        <end position="808"/>
    </location>
</feature>
<dbReference type="Proteomes" id="UP000177096">
    <property type="component" value="Unassembled WGS sequence"/>
</dbReference>
<dbReference type="GO" id="GO:0046872">
    <property type="term" value="F:metal ion binding"/>
    <property type="evidence" value="ECO:0007669"/>
    <property type="project" value="UniProtKB-KW"/>
</dbReference>
<keyword evidence="12 18" id="KW-0648">Protein biosynthesis</keyword>
<dbReference type="GO" id="GO:0005524">
    <property type="term" value="F:ATP binding"/>
    <property type="evidence" value="ECO:0007669"/>
    <property type="project" value="UniProtKB-KW"/>
</dbReference>
<evidence type="ECO:0000256" key="13">
    <source>
        <dbReference type="ARBA" id="ARBA00023146"/>
    </source>
</evidence>
<comment type="subcellular location">
    <subcellularLocation>
        <location evidence="2">Cytoplasm</location>
    </subcellularLocation>
</comment>
<evidence type="ECO:0000256" key="3">
    <source>
        <dbReference type="ARBA" id="ARBA00007078"/>
    </source>
</evidence>
<feature type="active site" description="Proton donor/acceptor" evidence="16">
    <location>
        <position position="556"/>
    </location>
</feature>
<dbReference type="Gene3D" id="1.10.730.10">
    <property type="entry name" value="Isoleucyl-tRNA Synthetase, Domain 1"/>
    <property type="match status" value="1"/>
</dbReference>
<evidence type="ECO:0000256" key="11">
    <source>
        <dbReference type="ARBA" id="ARBA00022840"/>
    </source>
</evidence>
<dbReference type="InterPro" id="IPR001412">
    <property type="entry name" value="aa-tRNA-synth_I_CS"/>
</dbReference>
<dbReference type="GO" id="GO:0004822">
    <property type="term" value="F:isoleucine-tRNA ligase activity"/>
    <property type="evidence" value="ECO:0007669"/>
    <property type="project" value="UniProtKB-EC"/>
</dbReference>
<reference evidence="21 22" key="1">
    <citation type="journal article" date="2016" name="Nat. Commun.">
        <title>Thousands of microbial genomes shed light on interconnected biogeochemical processes in an aquifer system.</title>
        <authorList>
            <person name="Anantharaman K."/>
            <person name="Brown C.T."/>
            <person name="Hug L.A."/>
            <person name="Sharon I."/>
            <person name="Castelle C.J."/>
            <person name="Probst A.J."/>
            <person name="Thomas B.C."/>
            <person name="Singh A."/>
            <person name="Wilkins M.J."/>
            <person name="Karaoz U."/>
            <person name="Brodie E.L."/>
            <person name="Williams K.H."/>
            <person name="Hubbard S.S."/>
            <person name="Banfield J.F."/>
        </authorList>
    </citation>
    <scope>NUCLEOTIDE SEQUENCE [LARGE SCALE GENOMIC DNA]</scope>
</reference>
<evidence type="ECO:0000256" key="17">
    <source>
        <dbReference type="PIRSR" id="PIRSR613078-2"/>
    </source>
</evidence>
<protein>
    <recommendedName>
        <fullName evidence="5">isoleucine--tRNA ligase</fullName>
        <ecNumber evidence="5">6.1.1.5</ecNumber>
    </recommendedName>
</protein>
<comment type="cofactor">
    <cofactor evidence="1">
        <name>Zn(2+)</name>
        <dbReference type="ChEBI" id="CHEBI:29105"/>
    </cofactor>
</comment>
<evidence type="ECO:0000313" key="21">
    <source>
        <dbReference type="EMBL" id="OHB08900.1"/>
    </source>
</evidence>
<keyword evidence="11 18" id="KW-0067">ATP-binding</keyword>
<evidence type="ECO:0000256" key="16">
    <source>
        <dbReference type="PIRSR" id="PIRSR613078-1"/>
    </source>
</evidence>
<feature type="binding site" evidence="17">
    <location>
        <begin position="477"/>
        <end position="484"/>
    </location>
    <ligand>
        <name>substrate</name>
    </ligand>
</feature>
<evidence type="ECO:0000259" key="20">
    <source>
        <dbReference type="Pfam" id="PF08264"/>
    </source>
</evidence>
<dbReference type="InterPro" id="IPR013078">
    <property type="entry name" value="His_Pase_superF_clade-1"/>
</dbReference>
<dbReference type="EMBL" id="MHWM01000016">
    <property type="protein sequence ID" value="OHB08900.1"/>
    <property type="molecule type" value="Genomic_DNA"/>
</dbReference>
<dbReference type="SMART" id="SM00855">
    <property type="entry name" value="PGAM"/>
    <property type="match status" value="1"/>
</dbReference>
<dbReference type="Gene3D" id="3.40.50.1240">
    <property type="entry name" value="Phosphoglycerate mutase-like"/>
    <property type="match status" value="1"/>
</dbReference>
<evidence type="ECO:0000256" key="2">
    <source>
        <dbReference type="ARBA" id="ARBA00004496"/>
    </source>
</evidence>
<evidence type="ECO:0000256" key="15">
    <source>
        <dbReference type="ARBA" id="ARBA00048359"/>
    </source>
</evidence>
<dbReference type="InterPro" id="IPR013155">
    <property type="entry name" value="M/V/L/I-tRNA-synth_anticd-bd"/>
</dbReference>
<comment type="similarity">
    <text evidence="3">Belongs to the class-I aminoacyl-tRNA synthetase family. IleS type 2 subfamily.</text>
</comment>
<dbReference type="EC" id="6.1.1.5" evidence="5"/>
<evidence type="ECO:0000256" key="7">
    <source>
        <dbReference type="ARBA" id="ARBA00022598"/>
    </source>
</evidence>
<evidence type="ECO:0000256" key="14">
    <source>
        <dbReference type="ARBA" id="ARBA00025217"/>
    </source>
</evidence>
<organism evidence="21 22">
    <name type="scientific">Candidatus Zambryskibacteria bacterium RIFCSPLOWO2_02_FULL_39_14</name>
    <dbReference type="NCBI Taxonomy" id="1802769"/>
    <lineage>
        <taxon>Bacteria</taxon>
        <taxon>Candidatus Zambryskiibacteriota</taxon>
    </lineage>
</organism>
<dbReference type="CDD" id="cd07067">
    <property type="entry name" value="HP_PGM_like"/>
    <property type="match status" value="1"/>
</dbReference>
<dbReference type="InterPro" id="IPR009080">
    <property type="entry name" value="tRNAsynth_Ia_anticodon-bd"/>
</dbReference>
<evidence type="ECO:0000256" key="10">
    <source>
        <dbReference type="ARBA" id="ARBA00022833"/>
    </source>
</evidence>
<dbReference type="InterPro" id="IPR009008">
    <property type="entry name" value="Val/Leu/Ile-tRNA-synth_edit"/>
</dbReference>
<dbReference type="Pfam" id="PF00133">
    <property type="entry name" value="tRNA-synt_1"/>
    <property type="match status" value="2"/>
</dbReference>
<evidence type="ECO:0000256" key="18">
    <source>
        <dbReference type="RuleBase" id="RU363035"/>
    </source>
</evidence>
<feature type="active site" description="Tele-phosphohistidine intermediate" evidence="16">
    <location>
        <position position="478"/>
    </location>
</feature>
<evidence type="ECO:0000256" key="9">
    <source>
        <dbReference type="ARBA" id="ARBA00022741"/>
    </source>
</evidence>
<dbReference type="InterPro" id="IPR014729">
    <property type="entry name" value="Rossmann-like_a/b/a_fold"/>
</dbReference>
<evidence type="ECO:0000256" key="5">
    <source>
        <dbReference type="ARBA" id="ARBA00013165"/>
    </source>
</evidence>
<dbReference type="SUPFAM" id="SSF47323">
    <property type="entry name" value="Anticodon-binding domain of a subclass of class I aminoacyl-tRNA synthetases"/>
    <property type="match status" value="1"/>
</dbReference>